<protein>
    <submittedName>
        <fullName evidence="3">ATP-binding cassette sub-family C member 1</fullName>
    </submittedName>
</protein>
<keyword evidence="2" id="KW-0732">Signal</keyword>
<keyword evidence="4" id="KW-1185">Reference proteome</keyword>
<feature type="non-terminal residue" evidence="3">
    <location>
        <position position="1"/>
    </location>
</feature>
<feature type="chain" id="PRO_5031561747" evidence="2">
    <location>
        <begin position="18"/>
        <end position="158"/>
    </location>
</feature>
<feature type="transmembrane region" description="Helical" evidence="1">
    <location>
        <begin position="134"/>
        <end position="155"/>
    </location>
</feature>
<sequence length="158" mass="17948">SCSIPMVLLFLNTYIHTHVPQVSRYAQQSIALHLKCKVLRLYLSISQNHNNSGGMDKESSWLCEEEPIWETLNTYWADLDDTPVISSCLRTLFLRLGIPNIAFFYLWLPFEIHSIVVSRDRGIKRSLLGTLKDVLALALISVSIFILVNVSVFGANPR</sequence>
<feature type="signal peptide" evidence="2">
    <location>
        <begin position="1"/>
        <end position="17"/>
    </location>
</feature>
<evidence type="ECO:0000256" key="1">
    <source>
        <dbReference type="SAM" id="Phobius"/>
    </source>
</evidence>
<dbReference type="EMBL" id="CP045890">
    <property type="protein sequence ID" value="QQP56510.1"/>
    <property type="molecule type" value="Genomic_DNA"/>
</dbReference>
<accession>A0A7T8QVD8</accession>
<organism evidence="3 4">
    <name type="scientific">Caligus rogercresseyi</name>
    <name type="common">Sea louse</name>
    <dbReference type="NCBI Taxonomy" id="217165"/>
    <lineage>
        <taxon>Eukaryota</taxon>
        <taxon>Metazoa</taxon>
        <taxon>Ecdysozoa</taxon>
        <taxon>Arthropoda</taxon>
        <taxon>Crustacea</taxon>
        <taxon>Multicrustacea</taxon>
        <taxon>Hexanauplia</taxon>
        <taxon>Copepoda</taxon>
        <taxon>Siphonostomatoida</taxon>
        <taxon>Caligidae</taxon>
        <taxon>Caligus</taxon>
    </lineage>
</organism>
<proteinExistence type="predicted"/>
<keyword evidence="1" id="KW-0812">Transmembrane</keyword>
<keyword evidence="3" id="KW-0067">ATP-binding</keyword>
<reference evidence="4" key="1">
    <citation type="submission" date="2021-01" db="EMBL/GenBank/DDBJ databases">
        <title>Caligus Genome Assembly.</title>
        <authorList>
            <person name="Gallardo-Escarate C."/>
        </authorList>
    </citation>
    <scope>NUCLEOTIDE SEQUENCE [LARGE SCALE GENOMIC DNA]</scope>
</reference>
<name>A0A7T8QVD8_CALRO</name>
<keyword evidence="3" id="KW-0547">Nucleotide-binding</keyword>
<evidence type="ECO:0000313" key="4">
    <source>
        <dbReference type="Proteomes" id="UP000595437"/>
    </source>
</evidence>
<keyword evidence="1" id="KW-1133">Transmembrane helix</keyword>
<dbReference type="AlphaFoldDB" id="A0A7T8QVD8"/>
<evidence type="ECO:0000313" key="3">
    <source>
        <dbReference type="EMBL" id="QQP56510.1"/>
    </source>
</evidence>
<keyword evidence="1" id="KW-0472">Membrane</keyword>
<dbReference type="GO" id="GO:0005524">
    <property type="term" value="F:ATP binding"/>
    <property type="evidence" value="ECO:0007669"/>
    <property type="project" value="UniProtKB-KW"/>
</dbReference>
<evidence type="ECO:0000256" key="2">
    <source>
        <dbReference type="SAM" id="SignalP"/>
    </source>
</evidence>
<dbReference type="Proteomes" id="UP000595437">
    <property type="component" value="Chromosome 1"/>
</dbReference>
<gene>
    <name evidence="3" type="ORF">FKW44_001197</name>
</gene>